<dbReference type="SMART" id="SM00256">
    <property type="entry name" value="FBOX"/>
    <property type="match status" value="1"/>
</dbReference>
<dbReference type="CDD" id="cd09917">
    <property type="entry name" value="F-box_SF"/>
    <property type="match status" value="1"/>
</dbReference>
<dbReference type="InterPro" id="IPR036047">
    <property type="entry name" value="F-box-like_dom_sf"/>
</dbReference>
<accession>A0A7U3SNF9</accession>
<dbReference type="SUPFAM" id="SSF81383">
    <property type="entry name" value="F-box domain"/>
    <property type="match status" value="1"/>
</dbReference>
<dbReference type="OrthoDB" id="1918685at2759"/>
<dbReference type="Gene3D" id="1.20.1280.50">
    <property type="match status" value="1"/>
</dbReference>
<organism evidence="2 3">
    <name type="scientific">Epichloe festucae (strain Fl1)</name>
    <dbReference type="NCBI Taxonomy" id="877507"/>
    <lineage>
        <taxon>Eukaryota</taxon>
        <taxon>Fungi</taxon>
        <taxon>Dikarya</taxon>
        <taxon>Ascomycota</taxon>
        <taxon>Pezizomycotina</taxon>
        <taxon>Sordariomycetes</taxon>
        <taxon>Hypocreomycetidae</taxon>
        <taxon>Hypocreales</taxon>
        <taxon>Clavicipitaceae</taxon>
        <taxon>Epichloe</taxon>
    </lineage>
</organism>
<feature type="domain" description="F-box" evidence="1">
    <location>
        <begin position="44"/>
        <end position="79"/>
    </location>
</feature>
<dbReference type="AlphaFoldDB" id="A0A7U3SNF9"/>
<dbReference type="EMBL" id="CP031390">
    <property type="protein sequence ID" value="QPH19812.1"/>
    <property type="molecule type" value="Genomic_DNA"/>
</dbReference>
<evidence type="ECO:0000313" key="2">
    <source>
        <dbReference type="EMBL" id="QPH19812.1"/>
    </source>
</evidence>
<reference evidence="2 3" key="1">
    <citation type="journal article" date="2018" name="PLoS Genet.">
        <title>Repeat elements organise 3D genome structure and mediate transcription in the filamentous fungus Epichloe festucae.</title>
        <authorList>
            <person name="Winter D.J."/>
            <person name="Ganley A.R.D."/>
            <person name="Young C.A."/>
            <person name="Liachko I."/>
            <person name="Schardl C.L."/>
            <person name="Dupont P.Y."/>
            <person name="Berry D."/>
            <person name="Ram A."/>
            <person name="Scott B."/>
            <person name="Cox M.P."/>
        </authorList>
    </citation>
    <scope>NUCLEOTIDE SEQUENCE [LARGE SCALE GENOMIC DNA]</scope>
    <source>
        <strain evidence="2 3">Fl1</strain>
    </source>
</reference>
<dbReference type="PROSITE" id="PS50181">
    <property type="entry name" value="FBOX"/>
    <property type="match status" value="1"/>
</dbReference>
<sequence length="582" mass="65549">MDSGIAARHSGRPHVDAYLAKLSPWDLLYLRDGFRKGVIKITGLATISDLPVEILSIIAQRLGLEDLITCRLVSRSWHSAWTQGAITAAICHYFFPGLLEKYRLEGDSRPPGELLQSSLIRNLQHKHASPLESTCILWNRRLSSTISQPFQGHFSGADGPEELVLFRSRGPPVFYDRGALAWQPDSACVIVDNLRTCQRRMCCFVDSILLGERMRLQGMSSSLLVFAASNSEMAGLNYNIIKIWHVESREWKRVVLPGPFARCYVEGERVAVTTRQELIIKWSWRGSAVELDQSGILNTVPEGYDAGKSLPGVILHPSEQGVSYIARIYRSKPKSAVSELNLHPHSEKRTFLMSVVRYDDLVPTQRWQEKIHEDSLSHAPPDSLHVAFRLTLLCSKMSANGLYSIGTVLTASYDLDQPRVVEFATTGFNVYKEAFIQRRFEYPDPADRSSLRCSRRIFDQTTWGCSDHEESLTAWSQDQPLVPRWFTLHGSDPVHDKNELCAAIDPYIRDLNKRVPVSEPCRIYGDEDFRVLVTNHGILVWSFTRDTQLPVGGSLSSPGLALSAERRLMDPIYPVDIKSLAG</sequence>
<dbReference type="InterPro" id="IPR001810">
    <property type="entry name" value="F-box_dom"/>
</dbReference>
<proteinExistence type="predicted"/>
<evidence type="ECO:0000313" key="3">
    <source>
        <dbReference type="Proteomes" id="UP000594364"/>
    </source>
</evidence>
<gene>
    <name evidence="2" type="ORF">C2857_005108</name>
</gene>
<dbReference type="Pfam" id="PF00646">
    <property type="entry name" value="F-box"/>
    <property type="match status" value="1"/>
</dbReference>
<protein>
    <recommendedName>
        <fullName evidence="1">F-box domain-containing protein</fullName>
    </recommendedName>
</protein>
<dbReference type="Proteomes" id="UP000594364">
    <property type="component" value="Chromosome 6"/>
</dbReference>
<name>A0A7U3SNF9_EPIFF</name>
<evidence type="ECO:0000259" key="1">
    <source>
        <dbReference type="PROSITE" id="PS50181"/>
    </source>
</evidence>
<keyword evidence="3" id="KW-1185">Reference proteome</keyword>